<feature type="compositionally biased region" description="Basic and acidic residues" evidence="12">
    <location>
        <begin position="852"/>
        <end position="869"/>
    </location>
</feature>
<keyword evidence="9" id="KW-0653">Protein transport</keyword>
<dbReference type="CDD" id="cd06606">
    <property type="entry name" value="STKc_MAPKKK"/>
    <property type="match status" value="1"/>
</dbReference>
<dbReference type="PROSITE" id="PS50294">
    <property type="entry name" value="WD_REPEATS_REGION"/>
    <property type="match status" value="2"/>
</dbReference>
<keyword evidence="3 10" id="KW-0853">WD repeat</keyword>
<feature type="repeat" description="WD" evidence="10">
    <location>
        <begin position="671"/>
        <end position="693"/>
    </location>
</feature>
<evidence type="ECO:0000256" key="10">
    <source>
        <dbReference type="PROSITE-ProRule" id="PRU00221"/>
    </source>
</evidence>
<evidence type="ECO:0000256" key="8">
    <source>
        <dbReference type="ARBA" id="ARBA00022840"/>
    </source>
</evidence>
<sequence>MEKQSTSSSSSSSSSWIRGSCIGRGCFGTVSKAVSKIDGGVFAVKSVDLATCLPSQSESLENEIAILGSLKTHPHIVRFLGDDVSNEGTTSFRNLHLEYLPEGDVANGGKIVNEETVGRYVWCLVSALGHIHANGIVHCDVKSKNVLVANGGSSVKLADFGSAMELEKPTAEKIAPRGSPLWMAPEVVSREYQGPESDVWSLGCTVIEMLTGKPAWEDHGFDSLSRIGFSNELPFIPAGVSELCRDFLDKCLRRDRSQRWSCDQLLEHPFLCQDHHHSLFTTESSPRCVLDWVNSEFEEEEEIDELRVESMVSAMARISKLATIGGEAIWESNGWTEVRGNASEESGAQWEYLSSLRVESELNMSPESTESGTRTVNEDSELTSVITCEILLLMVLLVVENIQIYATFYTDVFIRTLYSCYHHQNNNKTKLRKNLSFVLSLNFLFGIACDSDRSIYLIKTLLRGAMSVLTLNCYFLLLITLTCTTQSWFEEAMAGHKIETGHEDTVHDVQMDYYGKRVATASSDCTIKITGVSNNGASQHLATLTGHRGPVWEVAWAHPKFGSMLASCSYDGQVILWKEGSQNQWTQAHVFTDHKTSVSSIAWAPYELGLSLACGSSDGNISVFTGRGDGGWDTTKIDQAHPVGVTSVSWAPSTAPGALVSSGLLDPVYKLASGGCDNTVKVWKLSNGSWKMDCFPALQKHSDWVRDVAWAPNLGLPKSTIASGSQDGKVVIWTVGKEGEQWEGKVLNDFKAPVWRVSWSLTGNLLAVSDGNNNVTVWKEAVDGEWQQVTALEPVYLHHQTAKHLWKKFKEVAKFEEAKEESKDASQAAGLLEKLTVEEKEEKPVEKVASAEAEKAVEEKKTKESVPSA</sequence>
<proteinExistence type="inferred from homology"/>
<dbReference type="SUPFAM" id="SSF50978">
    <property type="entry name" value="WD40 repeat-like"/>
    <property type="match status" value="1"/>
</dbReference>
<dbReference type="InterPro" id="IPR037363">
    <property type="entry name" value="Sec13/Seh1_fam"/>
</dbReference>
<organism evidence="14 15">
    <name type="scientific">Brassica napus</name>
    <name type="common">Rape</name>
    <dbReference type="NCBI Taxonomy" id="3708"/>
    <lineage>
        <taxon>Eukaryota</taxon>
        <taxon>Viridiplantae</taxon>
        <taxon>Streptophyta</taxon>
        <taxon>Embryophyta</taxon>
        <taxon>Tracheophyta</taxon>
        <taxon>Spermatophyta</taxon>
        <taxon>Magnoliopsida</taxon>
        <taxon>eudicotyledons</taxon>
        <taxon>Gunneridae</taxon>
        <taxon>Pentapetalae</taxon>
        <taxon>rosids</taxon>
        <taxon>malvids</taxon>
        <taxon>Brassicales</taxon>
        <taxon>Brassicaceae</taxon>
        <taxon>Brassiceae</taxon>
        <taxon>Brassica</taxon>
    </lineage>
</organism>
<dbReference type="InterPro" id="IPR015943">
    <property type="entry name" value="WD40/YVTN_repeat-like_dom_sf"/>
</dbReference>
<dbReference type="EMBL" id="JAGKQM010001239">
    <property type="protein sequence ID" value="KAH0852160.1"/>
    <property type="molecule type" value="Genomic_DNA"/>
</dbReference>
<dbReference type="SMART" id="SM00220">
    <property type="entry name" value="S_TKc"/>
    <property type="match status" value="1"/>
</dbReference>
<dbReference type="InterPro" id="IPR011009">
    <property type="entry name" value="Kinase-like_dom_sf"/>
</dbReference>
<dbReference type="PROSITE" id="PS00108">
    <property type="entry name" value="PROTEIN_KINASE_ST"/>
    <property type="match status" value="1"/>
</dbReference>
<keyword evidence="2" id="KW-0813">Transport</keyword>
<dbReference type="InterPro" id="IPR001680">
    <property type="entry name" value="WD40_rpt"/>
</dbReference>
<comment type="caution">
    <text evidence="14">The sequence shown here is derived from an EMBL/GenBank/DDBJ whole genome shotgun (WGS) entry which is preliminary data.</text>
</comment>
<feature type="region of interest" description="Disordered" evidence="12">
    <location>
        <begin position="819"/>
        <end position="869"/>
    </location>
</feature>
<dbReference type="PROSITE" id="PS50082">
    <property type="entry name" value="WD_REPEATS_2"/>
    <property type="match status" value="3"/>
</dbReference>
<evidence type="ECO:0000256" key="6">
    <source>
        <dbReference type="ARBA" id="ARBA00022741"/>
    </source>
</evidence>
<dbReference type="InterPro" id="IPR017441">
    <property type="entry name" value="Protein_kinase_ATP_BS"/>
</dbReference>
<feature type="binding site" evidence="11">
    <location>
        <position position="45"/>
    </location>
    <ligand>
        <name>ATP</name>
        <dbReference type="ChEBI" id="CHEBI:30616"/>
    </ligand>
</feature>
<dbReference type="PRINTS" id="PR00320">
    <property type="entry name" value="GPROTEINBRPT"/>
</dbReference>
<gene>
    <name evidence="14" type="ORF">HID58_094177</name>
</gene>
<dbReference type="SUPFAM" id="SSF56112">
    <property type="entry name" value="Protein kinase-like (PK-like)"/>
    <property type="match status" value="1"/>
</dbReference>
<dbReference type="SMART" id="SM00320">
    <property type="entry name" value="WD40"/>
    <property type="match status" value="6"/>
</dbReference>
<evidence type="ECO:0000256" key="4">
    <source>
        <dbReference type="ARBA" id="ARBA00022679"/>
    </source>
</evidence>
<keyword evidence="4" id="KW-0808">Transferase</keyword>
<dbReference type="PROSITE" id="PS00107">
    <property type="entry name" value="PROTEIN_KINASE_ATP"/>
    <property type="match status" value="1"/>
</dbReference>
<evidence type="ECO:0000256" key="1">
    <source>
        <dbReference type="ARBA" id="ARBA00010102"/>
    </source>
</evidence>
<dbReference type="PANTHER" id="PTHR11024:SF18">
    <property type="entry name" value="BNAA05G12310D PROTEIN"/>
    <property type="match status" value="1"/>
</dbReference>
<evidence type="ECO:0000256" key="5">
    <source>
        <dbReference type="ARBA" id="ARBA00022737"/>
    </source>
</evidence>
<dbReference type="Gene3D" id="2.130.10.10">
    <property type="entry name" value="YVTN repeat-like/Quinoprotein amine dehydrogenase"/>
    <property type="match status" value="1"/>
</dbReference>
<accession>A0ABQ7X894</accession>
<keyword evidence="5" id="KW-0677">Repeat</keyword>
<dbReference type="InterPro" id="IPR008271">
    <property type="entry name" value="Ser/Thr_kinase_AS"/>
</dbReference>
<reference evidence="14 15" key="1">
    <citation type="submission" date="2021-05" db="EMBL/GenBank/DDBJ databases">
        <title>Genome Assembly of Synthetic Allotetraploid Brassica napus Reveals Homoeologous Exchanges between Subgenomes.</title>
        <authorList>
            <person name="Davis J.T."/>
        </authorList>
    </citation>
    <scope>NUCLEOTIDE SEQUENCE [LARGE SCALE GENOMIC DNA]</scope>
    <source>
        <strain evidence="15">cv. Da-Ae</strain>
        <tissue evidence="14">Seedling</tissue>
    </source>
</reference>
<feature type="repeat" description="WD" evidence="10">
    <location>
        <begin position="544"/>
        <end position="578"/>
    </location>
</feature>
<feature type="compositionally biased region" description="Low complexity" evidence="12">
    <location>
        <begin position="825"/>
        <end position="834"/>
    </location>
</feature>
<name>A0ABQ7X894_BRANA</name>
<evidence type="ECO:0000313" key="15">
    <source>
        <dbReference type="Proteomes" id="UP000824890"/>
    </source>
</evidence>
<feature type="domain" description="Protein kinase" evidence="13">
    <location>
        <begin position="16"/>
        <end position="271"/>
    </location>
</feature>
<evidence type="ECO:0000256" key="9">
    <source>
        <dbReference type="ARBA" id="ARBA00022927"/>
    </source>
</evidence>
<evidence type="ECO:0000259" key="13">
    <source>
        <dbReference type="PROSITE" id="PS50011"/>
    </source>
</evidence>
<dbReference type="InterPro" id="IPR020472">
    <property type="entry name" value="WD40_PAC1"/>
</dbReference>
<feature type="repeat" description="WD" evidence="10">
    <location>
        <begin position="698"/>
        <end position="735"/>
    </location>
</feature>
<keyword evidence="6 11" id="KW-0547">Nucleotide-binding</keyword>
<dbReference type="InterPro" id="IPR000719">
    <property type="entry name" value="Prot_kinase_dom"/>
</dbReference>
<dbReference type="PROSITE" id="PS50011">
    <property type="entry name" value="PROTEIN_KINASE_DOM"/>
    <property type="match status" value="1"/>
</dbReference>
<dbReference type="Proteomes" id="UP000824890">
    <property type="component" value="Unassembled WGS sequence"/>
</dbReference>
<evidence type="ECO:0000256" key="2">
    <source>
        <dbReference type="ARBA" id="ARBA00022448"/>
    </source>
</evidence>
<evidence type="ECO:0000256" key="3">
    <source>
        <dbReference type="ARBA" id="ARBA00022574"/>
    </source>
</evidence>
<dbReference type="PANTHER" id="PTHR11024">
    <property type="entry name" value="NUCLEAR PORE COMPLEX PROTEIN SEC13 / SEH1 FAMILY MEMBER"/>
    <property type="match status" value="1"/>
</dbReference>
<dbReference type="Gene3D" id="1.10.510.10">
    <property type="entry name" value="Transferase(Phosphotransferase) domain 1"/>
    <property type="match status" value="1"/>
</dbReference>
<evidence type="ECO:0000256" key="7">
    <source>
        <dbReference type="ARBA" id="ARBA00022777"/>
    </source>
</evidence>
<dbReference type="Pfam" id="PF00400">
    <property type="entry name" value="WD40"/>
    <property type="match status" value="6"/>
</dbReference>
<feature type="compositionally biased region" description="Basic and acidic residues" evidence="12">
    <location>
        <begin position="835"/>
        <end position="846"/>
    </location>
</feature>
<keyword evidence="7" id="KW-0418">Kinase</keyword>
<protein>
    <recommendedName>
        <fullName evidence="13">Protein kinase domain-containing protein</fullName>
    </recommendedName>
</protein>
<evidence type="ECO:0000256" key="11">
    <source>
        <dbReference type="PROSITE-ProRule" id="PRU10141"/>
    </source>
</evidence>
<comment type="similarity">
    <text evidence="1">Belongs to the WD repeat SEC13 family.</text>
</comment>
<evidence type="ECO:0000256" key="12">
    <source>
        <dbReference type="SAM" id="MobiDB-lite"/>
    </source>
</evidence>
<keyword evidence="15" id="KW-1185">Reference proteome</keyword>
<dbReference type="InterPro" id="IPR036322">
    <property type="entry name" value="WD40_repeat_dom_sf"/>
</dbReference>
<evidence type="ECO:0000313" key="14">
    <source>
        <dbReference type="EMBL" id="KAH0852160.1"/>
    </source>
</evidence>
<keyword evidence="8 11" id="KW-0067">ATP-binding</keyword>
<dbReference type="Pfam" id="PF00069">
    <property type="entry name" value="Pkinase"/>
    <property type="match status" value="1"/>
</dbReference>